<evidence type="ECO:0000256" key="1">
    <source>
        <dbReference type="ARBA" id="ARBA00022679"/>
    </source>
</evidence>
<keyword evidence="5" id="KW-0378">Hydrolase</keyword>
<organism evidence="8 9">
    <name type="scientific">Paramuricea clavata</name>
    <name type="common">Red gorgonian</name>
    <name type="synonym">Violescent sea-whip</name>
    <dbReference type="NCBI Taxonomy" id="317549"/>
    <lineage>
        <taxon>Eukaryota</taxon>
        <taxon>Metazoa</taxon>
        <taxon>Cnidaria</taxon>
        <taxon>Anthozoa</taxon>
        <taxon>Octocorallia</taxon>
        <taxon>Malacalcyonacea</taxon>
        <taxon>Plexauridae</taxon>
        <taxon>Paramuricea</taxon>
    </lineage>
</organism>
<feature type="compositionally biased region" description="Basic and acidic residues" evidence="7">
    <location>
        <begin position="133"/>
        <end position="145"/>
    </location>
</feature>
<dbReference type="OrthoDB" id="125434at2759"/>
<reference evidence="8" key="1">
    <citation type="submission" date="2020-04" db="EMBL/GenBank/DDBJ databases">
        <authorList>
            <person name="Alioto T."/>
            <person name="Alioto T."/>
            <person name="Gomez Garrido J."/>
        </authorList>
    </citation>
    <scope>NUCLEOTIDE SEQUENCE</scope>
    <source>
        <strain evidence="8">A484AB</strain>
    </source>
</reference>
<comment type="caution">
    <text evidence="8">The sequence shown here is derived from an EMBL/GenBank/DDBJ whole genome shotgun (WGS) entry which is preliminary data.</text>
</comment>
<evidence type="ECO:0000256" key="3">
    <source>
        <dbReference type="ARBA" id="ARBA00022722"/>
    </source>
</evidence>
<keyword evidence="2" id="KW-0548">Nucleotidyltransferase</keyword>
<evidence type="ECO:0000256" key="6">
    <source>
        <dbReference type="ARBA" id="ARBA00022918"/>
    </source>
</evidence>
<keyword evidence="3" id="KW-0540">Nuclease</keyword>
<name>A0A7D9IB84_PARCT</name>
<evidence type="ECO:0000256" key="2">
    <source>
        <dbReference type="ARBA" id="ARBA00022695"/>
    </source>
</evidence>
<dbReference type="PANTHER" id="PTHR34072">
    <property type="entry name" value="ENZYMATIC POLYPROTEIN-RELATED"/>
    <property type="match status" value="1"/>
</dbReference>
<evidence type="ECO:0000256" key="5">
    <source>
        <dbReference type="ARBA" id="ARBA00022801"/>
    </source>
</evidence>
<dbReference type="Pfam" id="PF17917">
    <property type="entry name" value="RT_RNaseH"/>
    <property type="match status" value="1"/>
</dbReference>
<protein>
    <submittedName>
        <fullName evidence="8">Uncharacterized protein</fullName>
    </submittedName>
</protein>
<dbReference type="GO" id="GO:0016787">
    <property type="term" value="F:hydrolase activity"/>
    <property type="evidence" value="ECO:0007669"/>
    <property type="project" value="UniProtKB-KW"/>
</dbReference>
<dbReference type="InterPro" id="IPR043502">
    <property type="entry name" value="DNA/RNA_pol_sf"/>
</dbReference>
<sequence>MQPVHFESIHDRNKEKIYSQTEKDALAIKWAKERMRSSLLGAPKFQIVTAHKSLLPLINKTKAKMPPRIEKWVMEMQDVDFEVIYEPGKDEAGPLDYCTFRDILSGYRKRRHRENCKMDSRQRARRSCRKNTRRDTERPKDAEDC</sequence>
<gene>
    <name evidence="8" type="ORF">PACLA_8A033370</name>
</gene>
<dbReference type="GO" id="GO:0004519">
    <property type="term" value="F:endonuclease activity"/>
    <property type="evidence" value="ECO:0007669"/>
    <property type="project" value="UniProtKB-KW"/>
</dbReference>
<accession>A0A7D9IB84</accession>
<dbReference type="InterPro" id="IPR041373">
    <property type="entry name" value="RT_RNaseH"/>
</dbReference>
<keyword evidence="4" id="KW-0255">Endonuclease</keyword>
<dbReference type="EMBL" id="CACRXK020005421">
    <property type="protein sequence ID" value="CAB4006139.1"/>
    <property type="molecule type" value="Genomic_DNA"/>
</dbReference>
<evidence type="ECO:0000256" key="7">
    <source>
        <dbReference type="SAM" id="MobiDB-lite"/>
    </source>
</evidence>
<dbReference type="AlphaFoldDB" id="A0A7D9IB84"/>
<evidence type="ECO:0000256" key="4">
    <source>
        <dbReference type="ARBA" id="ARBA00022759"/>
    </source>
</evidence>
<evidence type="ECO:0000313" key="8">
    <source>
        <dbReference type="EMBL" id="CAB4006139.1"/>
    </source>
</evidence>
<evidence type="ECO:0000313" key="9">
    <source>
        <dbReference type="Proteomes" id="UP001152795"/>
    </source>
</evidence>
<dbReference type="Proteomes" id="UP001152795">
    <property type="component" value="Unassembled WGS sequence"/>
</dbReference>
<dbReference type="SUPFAM" id="SSF56672">
    <property type="entry name" value="DNA/RNA polymerases"/>
    <property type="match status" value="1"/>
</dbReference>
<proteinExistence type="predicted"/>
<keyword evidence="9" id="KW-1185">Reference proteome</keyword>
<feature type="region of interest" description="Disordered" evidence="7">
    <location>
        <begin position="111"/>
        <end position="145"/>
    </location>
</feature>
<keyword evidence="1" id="KW-0808">Transferase</keyword>
<dbReference type="GO" id="GO:0003964">
    <property type="term" value="F:RNA-directed DNA polymerase activity"/>
    <property type="evidence" value="ECO:0007669"/>
    <property type="project" value="UniProtKB-KW"/>
</dbReference>
<keyword evidence="6" id="KW-0695">RNA-directed DNA polymerase</keyword>
<feature type="compositionally biased region" description="Basic residues" evidence="7">
    <location>
        <begin position="123"/>
        <end position="132"/>
    </location>
</feature>